<dbReference type="Gene3D" id="3.30.1240.10">
    <property type="match status" value="1"/>
</dbReference>
<dbReference type="SFLD" id="SFLDG01144">
    <property type="entry name" value="C2.B.4:_PGP_Like"/>
    <property type="match status" value="1"/>
</dbReference>
<dbReference type="EMBL" id="CCDP010000001">
    <property type="protein sequence ID" value="CDQ40265.1"/>
    <property type="molecule type" value="Genomic_DNA"/>
</dbReference>
<name>A0A024QDG7_9BACI</name>
<dbReference type="CDD" id="cd07517">
    <property type="entry name" value="HAD_HPP"/>
    <property type="match status" value="1"/>
</dbReference>
<dbReference type="PANTHER" id="PTHR10000">
    <property type="entry name" value="PHOSPHOSERINE PHOSPHATASE"/>
    <property type="match status" value="1"/>
</dbReference>
<dbReference type="GO" id="GO:0016853">
    <property type="term" value="F:isomerase activity"/>
    <property type="evidence" value="ECO:0007669"/>
    <property type="project" value="UniProtKB-KW"/>
</dbReference>
<dbReference type="STRING" id="1462526.BN990_02585"/>
<dbReference type="SFLD" id="SFLDS00003">
    <property type="entry name" value="Haloacid_Dehalogenase"/>
    <property type="match status" value="1"/>
</dbReference>
<dbReference type="Proteomes" id="UP000028875">
    <property type="component" value="Unassembled WGS sequence"/>
</dbReference>
<dbReference type="GO" id="GO:0005829">
    <property type="term" value="C:cytosol"/>
    <property type="evidence" value="ECO:0007669"/>
    <property type="project" value="TreeGrafter"/>
</dbReference>
<dbReference type="InterPro" id="IPR036412">
    <property type="entry name" value="HAD-like_sf"/>
</dbReference>
<dbReference type="Pfam" id="PF08282">
    <property type="entry name" value="Hydrolase_3"/>
    <property type="match status" value="1"/>
</dbReference>
<dbReference type="AlphaFoldDB" id="A0A024QDG7"/>
<dbReference type="OrthoDB" id="9810101at2"/>
<dbReference type="NCBIfam" id="TIGR01484">
    <property type="entry name" value="HAD-SF-IIB"/>
    <property type="match status" value="1"/>
</dbReference>
<reference evidence="1 2" key="1">
    <citation type="submission" date="2014-03" db="EMBL/GenBank/DDBJ databases">
        <authorList>
            <person name="Urmite Genomes U."/>
        </authorList>
    </citation>
    <scope>NUCLEOTIDE SEQUENCE [LARGE SCALE GENOMIC DNA]</scope>
    <source>
        <strain evidence="1 2">Vm-5</strain>
    </source>
</reference>
<organism evidence="1 2">
    <name type="scientific">Virgibacillus massiliensis</name>
    <dbReference type="NCBI Taxonomy" id="1462526"/>
    <lineage>
        <taxon>Bacteria</taxon>
        <taxon>Bacillati</taxon>
        <taxon>Bacillota</taxon>
        <taxon>Bacilli</taxon>
        <taxon>Bacillales</taxon>
        <taxon>Bacillaceae</taxon>
        <taxon>Virgibacillus</taxon>
    </lineage>
</organism>
<keyword evidence="1" id="KW-0413">Isomerase</keyword>
<dbReference type="Gene3D" id="3.40.50.1000">
    <property type="entry name" value="HAD superfamily/HAD-like"/>
    <property type="match status" value="1"/>
</dbReference>
<sequence>MHNKIVFFDIDGTILDHDKQIPLSTKKSIQKLKENGVYVAIATGRAPFMFEDIRKELQIESYVSFNGQYVVFEGETVYENPIATEELTNLYRKTEQMEYPIVFMNNQEMRASVGNHPFITESMGSLKFDYPKVDPEFYQSNKIHQALLFCEKEEEAPFVQSHDQLHFLRWHDYSCDILPSGGSKAVGVEKLIQASGLDIKDTFAFGDGLNDIEMIKETGTGIAMGNAVPELKKVADFTTDSVDLDGIQKGLAYFQLV</sequence>
<evidence type="ECO:0000313" key="2">
    <source>
        <dbReference type="Proteomes" id="UP000028875"/>
    </source>
</evidence>
<accession>A0A024QDG7</accession>
<proteinExistence type="predicted"/>
<dbReference type="eggNOG" id="COG0561">
    <property type="taxonomic scope" value="Bacteria"/>
</dbReference>
<reference evidence="2" key="2">
    <citation type="submission" date="2014-05" db="EMBL/GenBank/DDBJ databases">
        <title>Draft genome sequence of Virgibacillus massiliensis Vm-5.</title>
        <authorList>
            <person name="Khelaifia S."/>
            <person name="Croce O."/>
            <person name="Lagier J.C."/>
            <person name="Raoult D."/>
        </authorList>
    </citation>
    <scope>NUCLEOTIDE SEQUENCE [LARGE SCALE GENOMIC DNA]</scope>
    <source>
        <strain evidence="2">Vm-5</strain>
    </source>
</reference>
<dbReference type="RefSeq" id="WP_021291729.1">
    <property type="nucleotide sequence ID" value="NZ_BNER01000004.1"/>
</dbReference>
<dbReference type="InterPro" id="IPR023214">
    <property type="entry name" value="HAD_sf"/>
</dbReference>
<dbReference type="PANTHER" id="PTHR10000:SF25">
    <property type="entry name" value="PHOSPHATASE YKRA-RELATED"/>
    <property type="match status" value="1"/>
</dbReference>
<evidence type="ECO:0000313" key="1">
    <source>
        <dbReference type="EMBL" id="CDQ40265.1"/>
    </source>
</evidence>
<dbReference type="GO" id="GO:0000287">
    <property type="term" value="F:magnesium ion binding"/>
    <property type="evidence" value="ECO:0007669"/>
    <property type="project" value="TreeGrafter"/>
</dbReference>
<dbReference type="InterPro" id="IPR000150">
    <property type="entry name" value="Cof"/>
</dbReference>
<dbReference type="SUPFAM" id="SSF56784">
    <property type="entry name" value="HAD-like"/>
    <property type="match status" value="1"/>
</dbReference>
<gene>
    <name evidence="1" type="ORF">BN990_02585</name>
</gene>
<dbReference type="InterPro" id="IPR006379">
    <property type="entry name" value="HAD-SF_hydro_IIB"/>
</dbReference>
<protein>
    <submittedName>
        <fullName evidence="1">Putative bifunctional phosphatase/peptidyl-prolyl cis-trans isomerase</fullName>
    </submittedName>
</protein>
<keyword evidence="2" id="KW-1185">Reference proteome</keyword>
<dbReference type="SFLD" id="SFLDG01140">
    <property type="entry name" value="C2.B:_Phosphomannomutase_and_P"/>
    <property type="match status" value="1"/>
</dbReference>
<dbReference type="NCBIfam" id="TIGR00099">
    <property type="entry name" value="Cof-subfamily"/>
    <property type="match status" value="1"/>
</dbReference>
<comment type="caution">
    <text evidence="1">The sequence shown here is derived from an EMBL/GenBank/DDBJ whole genome shotgun (WGS) entry which is preliminary data.</text>
</comment>
<dbReference type="GO" id="GO:0016791">
    <property type="term" value="F:phosphatase activity"/>
    <property type="evidence" value="ECO:0007669"/>
    <property type="project" value="UniProtKB-ARBA"/>
</dbReference>